<dbReference type="OrthoDB" id="128220at2"/>
<dbReference type="EMBL" id="RBAH01000047">
    <property type="protein sequence ID" value="RKN62875.1"/>
    <property type="molecule type" value="Genomic_DNA"/>
</dbReference>
<organism evidence="4 5">
    <name type="scientific">Paenibacillus ginsengarvi</name>
    <dbReference type="NCBI Taxonomy" id="400777"/>
    <lineage>
        <taxon>Bacteria</taxon>
        <taxon>Bacillati</taxon>
        <taxon>Bacillota</taxon>
        <taxon>Bacilli</taxon>
        <taxon>Bacillales</taxon>
        <taxon>Paenibacillaceae</taxon>
        <taxon>Paenibacillus</taxon>
    </lineage>
</organism>
<sequence length="312" mass="33658">MSQTKLRIGLVDLDTSHPGSFLPILREMGHEVVAVNDGGAIYPDGYAAKFAGDNGIPSVCDTLEELVPLVDMAIIHSCNWDVHVERARPFVEAGKGVFIDKPLAGNVRDLRQIVKWVEEGARITGGSALRYCPEVRGWHEHGIAKEEWVYALAGCAVDEFNYGIHAYSLLHGLMGPGVRSVRALGGSGGQRQMELTWEDGRAGVVSVGKTAGYLPFYANVVTQKRADYIHVDNRKLYRGLLEATLPYFAGEAPAPLPIGQLIEVELAAIAANLSYEQGGAAVSIAEIPESYAGYDGAAFAVSYKELKFPAAK</sequence>
<dbReference type="PANTHER" id="PTHR43708">
    <property type="entry name" value="CONSERVED EXPRESSED OXIDOREDUCTASE (EUROFUNG)"/>
    <property type="match status" value="1"/>
</dbReference>
<dbReference type="Gene3D" id="3.40.50.720">
    <property type="entry name" value="NAD(P)-binding Rossmann-like Domain"/>
    <property type="match status" value="1"/>
</dbReference>
<dbReference type="InterPro" id="IPR000683">
    <property type="entry name" value="Gfo/Idh/MocA-like_OxRdtase_N"/>
</dbReference>
<dbReference type="GO" id="GO:0000166">
    <property type="term" value="F:nucleotide binding"/>
    <property type="evidence" value="ECO:0007669"/>
    <property type="project" value="InterPro"/>
</dbReference>
<dbReference type="RefSeq" id="WP_120751844.1">
    <property type="nucleotide sequence ID" value="NZ_RBAH01000047.1"/>
</dbReference>
<evidence type="ECO:0000313" key="5">
    <source>
        <dbReference type="Proteomes" id="UP000282311"/>
    </source>
</evidence>
<proteinExistence type="inferred from homology"/>
<feature type="domain" description="Gfo/Idh/MocA-like oxidoreductase N-terminal" evidence="3">
    <location>
        <begin position="47"/>
        <end position="119"/>
    </location>
</feature>
<comment type="caution">
    <text evidence="4">The sequence shown here is derived from an EMBL/GenBank/DDBJ whole genome shotgun (WGS) entry which is preliminary data.</text>
</comment>
<gene>
    <name evidence="4" type="ORF">D7M11_34650</name>
</gene>
<dbReference type="AlphaFoldDB" id="A0A3B0APD0"/>
<dbReference type="SUPFAM" id="SSF51735">
    <property type="entry name" value="NAD(P)-binding Rossmann-fold domains"/>
    <property type="match status" value="1"/>
</dbReference>
<dbReference type="InterPro" id="IPR036291">
    <property type="entry name" value="NAD(P)-bd_dom_sf"/>
</dbReference>
<evidence type="ECO:0000256" key="1">
    <source>
        <dbReference type="ARBA" id="ARBA00010928"/>
    </source>
</evidence>
<evidence type="ECO:0000259" key="3">
    <source>
        <dbReference type="Pfam" id="PF01408"/>
    </source>
</evidence>
<comment type="similarity">
    <text evidence="1">Belongs to the Gfo/Idh/MocA family.</text>
</comment>
<name>A0A3B0APD0_9BACL</name>
<evidence type="ECO:0000256" key="2">
    <source>
        <dbReference type="ARBA" id="ARBA00023002"/>
    </source>
</evidence>
<protein>
    <submittedName>
        <fullName evidence="4">Oxidoreductase</fullName>
    </submittedName>
</protein>
<keyword evidence="5" id="KW-1185">Reference proteome</keyword>
<dbReference type="PANTHER" id="PTHR43708:SF5">
    <property type="entry name" value="CONSERVED EXPRESSED OXIDOREDUCTASE (EUROFUNG)-RELATED"/>
    <property type="match status" value="1"/>
</dbReference>
<dbReference type="Pfam" id="PF01408">
    <property type="entry name" value="GFO_IDH_MocA"/>
    <property type="match status" value="1"/>
</dbReference>
<dbReference type="GO" id="GO:0016491">
    <property type="term" value="F:oxidoreductase activity"/>
    <property type="evidence" value="ECO:0007669"/>
    <property type="project" value="UniProtKB-KW"/>
</dbReference>
<dbReference type="InterPro" id="IPR051317">
    <property type="entry name" value="Gfo/Idh/MocA_oxidoreduct"/>
</dbReference>
<keyword evidence="2" id="KW-0560">Oxidoreductase</keyword>
<evidence type="ECO:0000313" key="4">
    <source>
        <dbReference type="EMBL" id="RKN62875.1"/>
    </source>
</evidence>
<accession>A0A3B0APD0</accession>
<reference evidence="4 5" key="1">
    <citation type="journal article" date="2007" name="Int. J. Syst. Evol. Microbiol.">
        <title>Paenibacillus ginsengarvi sp. nov., isolated from soil from ginseng cultivation.</title>
        <authorList>
            <person name="Yoon M.H."/>
            <person name="Ten L.N."/>
            <person name="Im W.T."/>
        </authorList>
    </citation>
    <scope>NUCLEOTIDE SEQUENCE [LARGE SCALE GENOMIC DNA]</scope>
    <source>
        <strain evidence="4 5">KCTC 13059</strain>
    </source>
</reference>
<dbReference type="Proteomes" id="UP000282311">
    <property type="component" value="Unassembled WGS sequence"/>
</dbReference>